<feature type="region of interest" description="Disordered" evidence="1">
    <location>
        <begin position="339"/>
        <end position="386"/>
    </location>
</feature>
<dbReference type="EMBL" id="CACVBS010000013">
    <property type="protein sequence ID" value="CAA7259211.1"/>
    <property type="molecule type" value="Genomic_DNA"/>
</dbReference>
<evidence type="ECO:0000256" key="1">
    <source>
        <dbReference type="SAM" id="MobiDB-lite"/>
    </source>
</evidence>
<feature type="compositionally biased region" description="Low complexity" evidence="1">
    <location>
        <begin position="341"/>
        <end position="353"/>
    </location>
</feature>
<gene>
    <name evidence="2" type="ORF">AAE3_LOCUS1248</name>
</gene>
<feature type="compositionally biased region" description="Low complexity" evidence="1">
    <location>
        <begin position="27"/>
        <end position="44"/>
    </location>
</feature>
<proteinExistence type="predicted"/>
<reference evidence="2 3" key="1">
    <citation type="submission" date="2020-01" db="EMBL/GenBank/DDBJ databases">
        <authorList>
            <person name="Gupta K D."/>
        </authorList>
    </citation>
    <scope>NUCLEOTIDE SEQUENCE [LARGE SCALE GENOMIC DNA]</scope>
</reference>
<protein>
    <submittedName>
        <fullName evidence="2">Uncharacterized protein</fullName>
    </submittedName>
</protein>
<evidence type="ECO:0000313" key="2">
    <source>
        <dbReference type="EMBL" id="CAA7259211.1"/>
    </source>
</evidence>
<evidence type="ECO:0000313" key="3">
    <source>
        <dbReference type="Proteomes" id="UP000467700"/>
    </source>
</evidence>
<feature type="region of interest" description="Disordered" evidence="1">
    <location>
        <begin position="27"/>
        <end position="59"/>
    </location>
</feature>
<name>A0A8S0VWD6_CYCAE</name>
<dbReference type="OrthoDB" id="1734943at2759"/>
<keyword evidence="3" id="KW-1185">Reference proteome</keyword>
<dbReference type="Proteomes" id="UP000467700">
    <property type="component" value="Unassembled WGS sequence"/>
</dbReference>
<accession>A0A8S0VWD6</accession>
<dbReference type="AlphaFoldDB" id="A0A8S0VWD6"/>
<sequence>MDPLESAFTISMEHAFLMNVLKNPSFFRPSSRPSSPAPGSVPSRTDSNPGGERTSRPLNKLSLSSFIRQTPSLPPSPAPNPVTLVQDGSYLEMLSLKLSEAVSKALAQPSGPPLTANEQFAGKRPIPQGRGLALGVLIASELNAALDNLHLHRAVLRSLQRPFTVLSTNLSGQLLPLLSSPSFLAIPTISNQFSFPNPVQLHALSIVKFCEELMQVFDELGLGTDADVRGDGLKAIRDGFASLIKRVINPLIGGIRAELIPLMEALETPNSSPIPKPAVGVKNTTVYHPSIVALQTLMPVYSRALTVCTTSNLSHATLASLLISVLWKAMVALSHRVDAKPSPLTPETSPLLSVKKRRGSPTASTTPPLTPPTRFTIKLPPSRPPSPPPVIGYATAAADCRALYELLVGLPRPNAGQESTRLAREAVDEAYEGLRTLPALLDITKVGEDKDARTVARELNQLTAEIPSLIALPVILHALGGPGTFSVATMLGISEDEYRKGCLGGFSRAEECAFAISQRILDVLQMDPLQNQVIIWWLEMELAEMDDST</sequence>
<comment type="caution">
    <text evidence="2">The sequence shown here is derived from an EMBL/GenBank/DDBJ whole genome shotgun (WGS) entry which is preliminary data.</text>
</comment>
<organism evidence="2 3">
    <name type="scientific">Cyclocybe aegerita</name>
    <name type="common">Black poplar mushroom</name>
    <name type="synonym">Agrocybe aegerita</name>
    <dbReference type="NCBI Taxonomy" id="1973307"/>
    <lineage>
        <taxon>Eukaryota</taxon>
        <taxon>Fungi</taxon>
        <taxon>Dikarya</taxon>
        <taxon>Basidiomycota</taxon>
        <taxon>Agaricomycotina</taxon>
        <taxon>Agaricomycetes</taxon>
        <taxon>Agaricomycetidae</taxon>
        <taxon>Agaricales</taxon>
        <taxon>Agaricineae</taxon>
        <taxon>Bolbitiaceae</taxon>
        <taxon>Cyclocybe</taxon>
    </lineage>
</organism>